<comment type="caution">
    <text evidence="1">The sequence shown here is derived from an EMBL/GenBank/DDBJ whole genome shotgun (WGS) entry which is preliminary data.</text>
</comment>
<sequence length="67" mass="7196">MSPLALIEDELLLAIPTIPRHDEGDCQAPAPALINNQESGANIASACTEKAPHPFAILRGLKRDQDH</sequence>
<dbReference type="EMBL" id="PPGH01000037">
    <property type="protein sequence ID" value="PQJ95102.1"/>
    <property type="molecule type" value="Genomic_DNA"/>
</dbReference>
<reference evidence="1 2" key="1">
    <citation type="submission" date="2018-01" db="EMBL/GenBank/DDBJ databases">
        <title>The complete genome sequence of Chromatium okenii LaCa, a purple sulfur bacterium with a turbulent life.</title>
        <authorList>
            <person name="Luedin S.M."/>
            <person name="Liechti N."/>
            <person name="Storelli N."/>
            <person name="Danza F."/>
            <person name="Wittwer M."/>
            <person name="Pothier J.F."/>
            <person name="Tonolla M.A."/>
        </authorList>
    </citation>
    <scope>NUCLEOTIDE SEQUENCE [LARGE SCALE GENOMIC DNA]</scope>
    <source>
        <strain evidence="1 2">LaCa</strain>
    </source>
</reference>
<keyword evidence="2" id="KW-1185">Reference proteome</keyword>
<evidence type="ECO:0000313" key="1">
    <source>
        <dbReference type="EMBL" id="PQJ95102.1"/>
    </source>
</evidence>
<protein>
    <submittedName>
        <fullName evidence="1">Uncharacterized protein</fullName>
    </submittedName>
</protein>
<organism evidence="1 2">
    <name type="scientific">Chromatium okenii</name>
    <dbReference type="NCBI Taxonomy" id="61644"/>
    <lineage>
        <taxon>Bacteria</taxon>
        <taxon>Pseudomonadati</taxon>
        <taxon>Pseudomonadota</taxon>
        <taxon>Gammaproteobacteria</taxon>
        <taxon>Chromatiales</taxon>
        <taxon>Chromatiaceae</taxon>
        <taxon>Chromatium</taxon>
    </lineage>
</organism>
<name>A0A2S7XNU8_9GAMM</name>
<dbReference type="Proteomes" id="UP000239936">
    <property type="component" value="Unassembled WGS sequence"/>
</dbReference>
<accession>A0A2S7XNU8</accession>
<evidence type="ECO:0000313" key="2">
    <source>
        <dbReference type="Proteomes" id="UP000239936"/>
    </source>
</evidence>
<proteinExistence type="predicted"/>
<dbReference type="RefSeq" id="WP_105074158.1">
    <property type="nucleotide sequence ID" value="NZ_PPGH01000037.1"/>
</dbReference>
<dbReference type="AlphaFoldDB" id="A0A2S7XNU8"/>
<gene>
    <name evidence="1" type="ORF">CXB77_12385</name>
</gene>